<gene>
    <name evidence="2" type="ORF">O181_038143</name>
</gene>
<feature type="region of interest" description="Disordered" evidence="1">
    <location>
        <begin position="1"/>
        <end position="50"/>
    </location>
</feature>
<dbReference type="OrthoDB" id="10263628at2759"/>
<proteinExistence type="predicted"/>
<feature type="compositionally biased region" description="Basic and acidic residues" evidence="1">
    <location>
        <begin position="26"/>
        <end position="50"/>
    </location>
</feature>
<protein>
    <submittedName>
        <fullName evidence="2">Uncharacterized protein</fullName>
    </submittedName>
</protein>
<sequence>MVHTRNRSNCSVQPDGCGQRRGKTKSRSDKSSSRKTHLEDARVAPHSPRIESKCQVQEDEITDISISHINEHLEIPKEQVFYIINNSNQFARHLAKSDSERQKLKNQIIANLEQIHKNYEPHIPRHSTALTEEKPSIKGSLTHFLGENPICAKDIFKLEEWPTLSGEGEYNHIELIRTIDMLQGNFNIPYEIIVANYTPCLPKLQRNGITR</sequence>
<reference evidence="2" key="1">
    <citation type="submission" date="2021-03" db="EMBL/GenBank/DDBJ databases">
        <title>Draft genome sequence of rust myrtle Austropuccinia psidii MF-1, a brazilian biotype.</title>
        <authorList>
            <person name="Quecine M.C."/>
            <person name="Pachon D.M.R."/>
            <person name="Bonatelli M.L."/>
            <person name="Correr F.H."/>
            <person name="Franceschini L.M."/>
            <person name="Leite T.F."/>
            <person name="Margarido G.R.A."/>
            <person name="Almeida C.A."/>
            <person name="Ferrarezi J.A."/>
            <person name="Labate C.A."/>
        </authorList>
    </citation>
    <scope>NUCLEOTIDE SEQUENCE</scope>
    <source>
        <strain evidence="2">MF-1</strain>
    </source>
</reference>
<organism evidence="2 3">
    <name type="scientific">Austropuccinia psidii MF-1</name>
    <dbReference type="NCBI Taxonomy" id="1389203"/>
    <lineage>
        <taxon>Eukaryota</taxon>
        <taxon>Fungi</taxon>
        <taxon>Dikarya</taxon>
        <taxon>Basidiomycota</taxon>
        <taxon>Pucciniomycotina</taxon>
        <taxon>Pucciniomycetes</taxon>
        <taxon>Pucciniales</taxon>
        <taxon>Sphaerophragmiaceae</taxon>
        <taxon>Austropuccinia</taxon>
    </lineage>
</organism>
<evidence type="ECO:0000313" key="2">
    <source>
        <dbReference type="EMBL" id="MBW0498428.1"/>
    </source>
</evidence>
<keyword evidence="3" id="KW-1185">Reference proteome</keyword>
<comment type="caution">
    <text evidence="2">The sequence shown here is derived from an EMBL/GenBank/DDBJ whole genome shotgun (WGS) entry which is preliminary data.</text>
</comment>
<name>A0A9Q3HAR8_9BASI</name>
<dbReference type="AlphaFoldDB" id="A0A9Q3HAR8"/>
<dbReference type="EMBL" id="AVOT02014724">
    <property type="protein sequence ID" value="MBW0498428.1"/>
    <property type="molecule type" value="Genomic_DNA"/>
</dbReference>
<dbReference type="Proteomes" id="UP000765509">
    <property type="component" value="Unassembled WGS sequence"/>
</dbReference>
<evidence type="ECO:0000313" key="3">
    <source>
        <dbReference type="Proteomes" id="UP000765509"/>
    </source>
</evidence>
<evidence type="ECO:0000256" key="1">
    <source>
        <dbReference type="SAM" id="MobiDB-lite"/>
    </source>
</evidence>
<accession>A0A9Q3HAR8</accession>